<dbReference type="RefSeq" id="WP_387883188.1">
    <property type="nucleotide sequence ID" value="NZ_JBIAWJ010000001.1"/>
</dbReference>
<reference evidence="2 3" key="1">
    <citation type="submission" date="2024-10" db="EMBL/GenBank/DDBJ databases">
        <title>The Natural Products Discovery Center: Release of the First 8490 Sequenced Strains for Exploring Actinobacteria Biosynthetic Diversity.</title>
        <authorList>
            <person name="Kalkreuter E."/>
            <person name="Kautsar S.A."/>
            <person name="Yang D."/>
            <person name="Bader C.D."/>
            <person name="Teijaro C.N."/>
            <person name="Fluegel L."/>
            <person name="Davis C.M."/>
            <person name="Simpson J.R."/>
            <person name="Lauterbach L."/>
            <person name="Steele A.D."/>
            <person name="Gui C."/>
            <person name="Meng S."/>
            <person name="Li G."/>
            <person name="Viehrig K."/>
            <person name="Ye F."/>
            <person name="Su P."/>
            <person name="Kiefer A.F."/>
            <person name="Nichols A."/>
            <person name="Cepeda A.J."/>
            <person name="Yan W."/>
            <person name="Fan B."/>
            <person name="Jiang Y."/>
            <person name="Adhikari A."/>
            <person name="Zheng C.-J."/>
            <person name="Schuster L."/>
            <person name="Cowan T.M."/>
            <person name="Smanski M.J."/>
            <person name="Chevrette M.G."/>
            <person name="De Carvalho L.P.S."/>
            <person name="Shen B."/>
        </authorList>
    </citation>
    <scope>NUCLEOTIDE SEQUENCE [LARGE SCALE GENOMIC DNA]</scope>
    <source>
        <strain evidence="2 3">NPDC001390</strain>
    </source>
</reference>
<organism evidence="2 3">
    <name type="scientific">Streptomyces bluensis</name>
    <dbReference type="NCBI Taxonomy" id="33897"/>
    <lineage>
        <taxon>Bacteria</taxon>
        <taxon>Bacillati</taxon>
        <taxon>Actinomycetota</taxon>
        <taxon>Actinomycetes</taxon>
        <taxon>Kitasatosporales</taxon>
        <taxon>Streptomycetaceae</taxon>
        <taxon>Streptomyces</taxon>
    </lineage>
</organism>
<dbReference type="Proteomes" id="UP001602058">
    <property type="component" value="Unassembled WGS sequence"/>
</dbReference>
<accession>A0ABW6UE38</accession>
<name>A0ABW6UE38_9ACTN</name>
<feature type="region of interest" description="Disordered" evidence="1">
    <location>
        <begin position="70"/>
        <end position="93"/>
    </location>
</feature>
<evidence type="ECO:0000313" key="2">
    <source>
        <dbReference type="EMBL" id="MFF4520490.1"/>
    </source>
</evidence>
<keyword evidence="3" id="KW-1185">Reference proteome</keyword>
<feature type="region of interest" description="Disordered" evidence="1">
    <location>
        <begin position="1"/>
        <end position="32"/>
    </location>
</feature>
<comment type="caution">
    <text evidence="2">The sequence shown here is derived from an EMBL/GenBank/DDBJ whole genome shotgun (WGS) entry which is preliminary data.</text>
</comment>
<evidence type="ECO:0000313" key="3">
    <source>
        <dbReference type="Proteomes" id="UP001602058"/>
    </source>
</evidence>
<protein>
    <submittedName>
        <fullName evidence="2">Uncharacterized protein</fullName>
    </submittedName>
</protein>
<proteinExistence type="predicted"/>
<evidence type="ECO:0000256" key="1">
    <source>
        <dbReference type="SAM" id="MobiDB-lite"/>
    </source>
</evidence>
<sequence length="93" mass="10375">MARHRAPLIAQHKDGSQCLPSHKHSTSGKPLHPDCPGRYLFESVCTCGTWKLSGGVKSYVNDERKRHLATHRTDDELSQRPAALRGLPRFDAS</sequence>
<dbReference type="EMBL" id="JBIAWJ010000001">
    <property type="protein sequence ID" value="MFF4520490.1"/>
    <property type="molecule type" value="Genomic_DNA"/>
</dbReference>
<gene>
    <name evidence="2" type="ORF">ACFY1D_03305</name>
</gene>